<protein>
    <submittedName>
        <fullName evidence="1">Uncharacterized protein</fullName>
    </submittedName>
</protein>
<dbReference type="EMBL" id="LVLJ01001741">
    <property type="protein sequence ID" value="OAE28339.1"/>
    <property type="molecule type" value="Genomic_DNA"/>
</dbReference>
<gene>
    <name evidence="1" type="ORF">AXG93_2490s1300</name>
</gene>
<proteinExistence type="predicted"/>
<organism evidence="1 2">
    <name type="scientific">Marchantia polymorpha subsp. ruderalis</name>
    <dbReference type="NCBI Taxonomy" id="1480154"/>
    <lineage>
        <taxon>Eukaryota</taxon>
        <taxon>Viridiplantae</taxon>
        <taxon>Streptophyta</taxon>
        <taxon>Embryophyta</taxon>
        <taxon>Marchantiophyta</taxon>
        <taxon>Marchantiopsida</taxon>
        <taxon>Marchantiidae</taxon>
        <taxon>Marchantiales</taxon>
        <taxon>Marchantiaceae</taxon>
        <taxon>Marchantia</taxon>
    </lineage>
</organism>
<evidence type="ECO:0000313" key="1">
    <source>
        <dbReference type="EMBL" id="OAE28339.1"/>
    </source>
</evidence>
<evidence type="ECO:0000313" key="2">
    <source>
        <dbReference type="Proteomes" id="UP000077202"/>
    </source>
</evidence>
<reference evidence="1" key="1">
    <citation type="submission" date="2016-03" db="EMBL/GenBank/DDBJ databases">
        <title>Mechanisms controlling the formation of the plant cell surface in tip-growing cells are functionally conserved among land plants.</title>
        <authorList>
            <person name="Honkanen S."/>
            <person name="Jones V.A."/>
            <person name="Morieri G."/>
            <person name="Champion C."/>
            <person name="Hetherington A.J."/>
            <person name="Kelly S."/>
            <person name="Saint-Marcoux D."/>
            <person name="Proust H."/>
            <person name="Prescott H."/>
            <person name="Dolan L."/>
        </authorList>
    </citation>
    <scope>NUCLEOTIDE SEQUENCE [LARGE SCALE GENOMIC DNA]</scope>
    <source>
        <tissue evidence="1">Whole gametophyte</tissue>
    </source>
</reference>
<keyword evidence="2" id="KW-1185">Reference proteome</keyword>
<accession>A0A176W5Q1</accession>
<dbReference type="AlphaFoldDB" id="A0A176W5Q1"/>
<dbReference type="Proteomes" id="UP000077202">
    <property type="component" value="Unassembled WGS sequence"/>
</dbReference>
<comment type="caution">
    <text evidence="1">The sequence shown here is derived from an EMBL/GenBank/DDBJ whole genome shotgun (WGS) entry which is preliminary data.</text>
</comment>
<sequence>MYDELVRLLQMKDKLSKLNDIFQKLPKRLIVFLVSFQQATLEFEKFKHLTLHKVVWWRHVIVCHLWPVLNDVMDEMFNDNDEKNNIPLTEGTHVDVVATTLNAIVNHEYEALMKHNVTDGEMRQCVDDDASCEFHILLGWRSKDMDLFPILTRVV</sequence>
<name>A0A176W5Q1_MARPO</name>